<accession>A0AAT9HVJ9</accession>
<reference evidence="1" key="2">
    <citation type="submission" date="2024-07" db="EMBL/GenBank/DDBJ databases">
        <title>Streptomyces haneummycinica sp. nov., a new antibiotic-producing actinobacterium isolated from marine sediment.</title>
        <authorList>
            <person name="Uemura M."/>
            <person name="Hamada M."/>
            <person name="Hirano S."/>
            <person name="Kobayashi K."/>
            <person name="Ohshiro T."/>
            <person name="Kobayashi T."/>
            <person name="Terahara T."/>
        </authorList>
    </citation>
    <scope>NUCLEOTIDE SEQUENCE</scope>
    <source>
        <strain evidence="1">KM77-8</strain>
    </source>
</reference>
<reference evidence="1" key="1">
    <citation type="submission" date="2024-06" db="EMBL/GenBank/DDBJ databases">
        <authorList>
            <consortium name="consrtm"/>
            <person name="Uemura M."/>
            <person name="Terahara T."/>
        </authorList>
    </citation>
    <scope>NUCLEOTIDE SEQUENCE</scope>
    <source>
        <strain evidence="1">KM77-8</strain>
    </source>
</reference>
<dbReference type="AlphaFoldDB" id="A0AAT9HVJ9"/>
<name>A0AAT9HVJ9_9ACTN</name>
<gene>
    <name evidence="1" type="ORF">SHKM778_79520</name>
</gene>
<organism evidence="1">
    <name type="scientific">Streptomyces haneummycinicus</name>
    <dbReference type="NCBI Taxonomy" id="3074435"/>
    <lineage>
        <taxon>Bacteria</taxon>
        <taxon>Bacillati</taxon>
        <taxon>Actinomycetota</taxon>
        <taxon>Actinomycetes</taxon>
        <taxon>Kitasatosporales</taxon>
        <taxon>Streptomycetaceae</taxon>
        <taxon>Streptomyces</taxon>
    </lineage>
</organism>
<protein>
    <submittedName>
        <fullName evidence="1">Uncharacterized protein</fullName>
    </submittedName>
</protein>
<sequence length="133" mass="13489">MARGAAGEVSGLADSGAAAQADSQEAADVAFGSPRYLACAGLVAEGTVLAVEQAAGAERVTLSAGRYYKGEGAIVFLRDPAVDAPLHQGDLVMVGMSAEGQYPDAVIVGEAEIARERPRIIAALPESRTLTCG</sequence>
<dbReference type="EMBL" id="AP035768">
    <property type="protein sequence ID" value="BFO21564.1"/>
    <property type="molecule type" value="Genomic_DNA"/>
</dbReference>
<evidence type="ECO:0000313" key="1">
    <source>
        <dbReference type="EMBL" id="BFO21564.1"/>
    </source>
</evidence>
<proteinExistence type="predicted"/>